<dbReference type="Pfam" id="PF17936">
    <property type="entry name" value="Big_6"/>
    <property type="match status" value="1"/>
</dbReference>
<keyword evidence="1" id="KW-0732">Signal</keyword>
<dbReference type="InterPro" id="IPR041498">
    <property type="entry name" value="Big_6"/>
</dbReference>
<feature type="signal peptide" evidence="1">
    <location>
        <begin position="1"/>
        <end position="29"/>
    </location>
</feature>
<protein>
    <recommendedName>
        <fullName evidence="2">Bacterial Ig domain-containing protein</fullName>
    </recommendedName>
</protein>
<feature type="domain" description="Bacterial Ig" evidence="2">
    <location>
        <begin position="250"/>
        <end position="320"/>
    </location>
</feature>
<dbReference type="Gene3D" id="2.60.40.10">
    <property type="entry name" value="Immunoglobulins"/>
    <property type="match status" value="1"/>
</dbReference>
<reference evidence="4" key="1">
    <citation type="journal article" date="2014" name="Genome Announc.">
        <title>Draft genome sequence of Weissella oryzae SG25T, isolated from fermented rice grains.</title>
        <authorList>
            <person name="Tanizawa Y."/>
            <person name="Fujisawa T."/>
            <person name="Mochizuki T."/>
            <person name="Kaminuma E."/>
            <person name="Suzuki Y."/>
            <person name="Nakamura Y."/>
            <person name="Tohno M."/>
        </authorList>
    </citation>
    <scope>NUCLEOTIDE SEQUENCE [LARGE SCALE GENOMIC DNA]</scope>
    <source>
        <strain evidence="4">DSM 25784 / JCM 18191 / LMG 30913 / SG25</strain>
    </source>
</reference>
<dbReference type="STRING" id="1329250.WOSG25_080040"/>
<accession>A0A069CUU8</accession>
<keyword evidence="4" id="KW-1185">Reference proteome</keyword>
<evidence type="ECO:0000256" key="1">
    <source>
        <dbReference type="SAM" id="SignalP"/>
    </source>
</evidence>
<dbReference type="AlphaFoldDB" id="A0A069CUU8"/>
<dbReference type="RefSeq" id="WP_052348567.1">
    <property type="nucleotide sequence ID" value="NZ_DF820491.1"/>
</dbReference>
<evidence type="ECO:0000313" key="3">
    <source>
        <dbReference type="EMBL" id="GAK31172.1"/>
    </source>
</evidence>
<dbReference type="OrthoDB" id="2326315at2"/>
<name>A0A069CUU8_WEIOS</name>
<feature type="chain" id="PRO_5001659620" description="Bacterial Ig domain-containing protein" evidence="1">
    <location>
        <begin position="30"/>
        <end position="413"/>
    </location>
</feature>
<evidence type="ECO:0000259" key="2">
    <source>
        <dbReference type="Pfam" id="PF17936"/>
    </source>
</evidence>
<evidence type="ECO:0000313" key="4">
    <source>
        <dbReference type="Proteomes" id="UP000030643"/>
    </source>
</evidence>
<sequence length="413" mass="43081">MRKSIKLGNVLLMSSMILGLVGGTGIASASAAAVGNGNNAQTANSKVTPKGADFQTQGKLTTSGSAISGLKLEANNTVTYGTLDLDYKVKSFLSVDFNDHTTAVIKLPSEFNALAASGKLPDYITSSQFSYQIGLTSKEYNYTKDDMKVVRDGDNYLLELTNPAISGIGLSSTMDVKLTMDLGQMVTATGIRIPNAADGSAYHLGATIATKDELIDWHAVGNTEGTTTIPVAQLDPGYDLLNVKPTIETPVYDTATEVSGKGTPGAEITIKNGAGTIIGNGKVDQSGGYKIKIPAQNAGVTISVTQNTGVGESEAATTTVLHEGVQIPKPVVSQPVLAKDTTIKGTGFKEGDIITVTNYTTGKSGITVVQKDLSWAFNVPTGFMAPNDIIQVIESNSTGEKSDQTLVVVMANN</sequence>
<organism evidence="3 4">
    <name type="scientific">Weissella oryzae (strain DSM 25784 / JCM 18191 / LMG 30913 / SG25)</name>
    <dbReference type="NCBI Taxonomy" id="1329250"/>
    <lineage>
        <taxon>Bacteria</taxon>
        <taxon>Bacillati</taxon>
        <taxon>Bacillota</taxon>
        <taxon>Bacilli</taxon>
        <taxon>Lactobacillales</taxon>
        <taxon>Lactobacillaceae</taxon>
        <taxon>Weissella</taxon>
    </lineage>
</organism>
<dbReference type="InterPro" id="IPR013783">
    <property type="entry name" value="Ig-like_fold"/>
</dbReference>
<dbReference type="Proteomes" id="UP000030643">
    <property type="component" value="Unassembled WGS sequence"/>
</dbReference>
<proteinExistence type="predicted"/>
<dbReference type="eggNOG" id="COG1404">
    <property type="taxonomic scope" value="Bacteria"/>
</dbReference>
<dbReference type="EMBL" id="DF820491">
    <property type="protein sequence ID" value="GAK31172.1"/>
    <property type="molecule type" value="Genomic_DNA"/>
</dbReference>
<gene>
    <name evidence="3" type="ORF">WOSG25_080040</name>
</gene>